<proteinExistence type="predicted"/>
<dbReference type="InterPro" id="IPR014993">
    <property type="entry name" value="DUF1841"/>
</dbReference>
<dbReference type="EMBL" id="JRQD01000002">
    <property type="protein sequence ID" value="KGM07500.1"/>
    <property type="molecule type" value="Genomic_DNA"/>
</dbReference>
<organism evidence="1 2">
    <name type="scientific">Methylophaga thiooxydans</name>
    <dbReference type="NCBI Taxonomy" id="392484"/>
    <lineage>
        <taxon>Bacteria</taxon>
        <taxon>Pseudomonadati</taxon>
        <taxon>Pseudomonadota</taxon>
        <taxon>Gammaproteobacteria</taxon>
        <taxon>Thiotrichales</taxon>
        <taxon>Piscirickettsiaceae</taxon>
        <taxon>Methylophaga</taxon>
    </lineage>
</organism>
<evidence type="ECO:0000313" key="2">
    <source>
        <dbReference type="Proteomes" id="UP000029999"/>
    </source>
</evidence>
<reference evidence="1 2" key="1">
    <citation type="submission" date="2014-09" db="EMBL/GenBank/DDBJ databases">
        <authorList>
            <person name="Grob C."/>
            <person name="Taubert M."/>
            <person name="Howat A.M."/>
            <person name="Burns O.J."/>
            <person name="Dixon J.L."/>
            <person name="Chen Y."/>
            <person name="Murrell J.C."/>
        </authorList>
    </citation>
    <scope>NUCLEOTIDE SEQUENCE [LARGE SCALE GENOMIC DNA]</scope>
    <source>
        <strain evidence="1">L4</strain>
    </source>
</reference>
<evidence type="ECO:0008006" key="3">
    <source>
        <dbReference type="Google" id="ProtNLM"/>
    </source>
</evidence>
<accession>A0A0A0BHX7</accession>
<sequence>MQSPQTLSALEQSVAQVIQMHPEYHAVFEKKTHLEQEYFVELGDTNPYLHMGLHLSLHEQISTDRPAGIRDVYQQLLQKVGDSHKAEHEMMEALAEALWQAQRDNLPPSETRYLEALQALLN</sequence>
<comment type="caution">
    <text evidence="1">The sequence shown here is derived from an EMBL/GenBank/DDBJ whole genome shotgun (WGS) entry which is preliminary data.</text>
</comment>
<dbReference type="Proteomes" id="UP000029999">
    <property type="component" value="Unassembled WGS sequence"/>
</dbReference>
<dbReference type="AlphaFoldDB" id="A0A0A0BHX7"/>
<dbReference type="Pfam" id="PF08897">
    <property type="entry name" value="DUF1841"/>
    <property type="match status" value="1"/>
</dbReference>
<gene>
    <name evidence="1" type="ORF">LP43_1111</name>
</gene>
<evidence type="ECO:0000313" key="1">
    <source>
        <dbReference type="EMBL" id="KGM07500.1"/>
    </source>
</evidence>
<dbReference type="STRING" id="392484.LP43_1111"/>
<protein>
    <recommendedName>
        <fullName evidence="3">DUF1841 domain-containing protein</fullName>
    </recommendedName>
</protein>
<name>A0A0A0BHX7_9GAMM</name>